<evidence type="ECO:0000313" key="11">
    <source>
        <dbReference type="Proteomes" id="UP000668358"/>
    </source>
</evidence>
<feature type="transmembrane region" description="Helical" evidence="6">
    <location>
        <begin position="161"/>
        <end position="180"/>
    </location>
</feature>
<feature type="transmembrane region" description="Helical" evidence="6">
    <location>
        <begin position="347"/>
        <end position="370"/>
    </location>
</feature>
<feature type="transmembrane region" description="Helical" evidence="6">
    <location>
        <begin position="186"/>
        <end position="206"/>
    </location>
</feature>
<feature type="transmembrane region" description="Helical" evidence="6">
    <location>
        <begin position="17"/>
        <end position="39"/>
    </location>
</feature>
<evidence type="ECO:0000256" key="6">
    <source>
        <dbReference type="SAM" id="Phobius"/>
    </source>
</evidence>
<feature type="transmembrane region" description="Helical" evidence="6">
    <location>
        <begin position="401"/>
        <end position="421"/>
    </location>
</feature>
<gene>
    <name evidence="8" type="ORF">HMPREF3222_03158</name>
    <name evidence="7" type="ORF">I9080_002306</name>
    <name evidence="9" type="ORF">JJB78_00150</name>
</gene>
<reference evidence="9 11" key="4">
    <citation type="submission" date="2020-12" db="EMBL/GenBank/DDBJ databases">
        <title>Comparative genomics of Clostridium perfringens reveals patterns of host-associated phylogenetic clades and virulence factors.</title>
        <authorList>
            <person name="Smith A.H."/>
            <person name="Geier R."/>
        </authorList>
    </citation>
    <scope>NUCLEOTIDE SEQUENCE [LARGE SCALE GENOMIC DNA]</scope>
    <source>
        <strain evidence="9 11">CHD15829P</strain>
    </source>
</reference>
<dbReference type="InterPro" id="IPR050833">
    <property type="entry name" value="Poly_Biosynth_Transport"/>
</dbReference>
<dbReference type="Proteomes" id="UP000668358">
    <property type="component" value="Unassembled WGS sequence"/>
</dbReference>
<reference evidence="7" key="2">
    <citation type="journal article" date="2018" name="Genome Biol.">
        <title>SKESA: strategic k-mer extension for scrupulous assemblies.</title>
        <authorList>
            <person name="Souvorov A."/>
            <person name="Agarwala R."/>
            <person name="Lipman D.J."/>
        </authorList>
    </citation>
    <scope>NUCLEOTIDE SEQUENCE</scope>
    <source>
        <strain evidence="7">C8</strain>
    </source>
</reference>
<feature type="transmembrane region" description="Helical" evidence="6">
    <location>
        <begin position="129"/>
        <end position="149"/>
    </location>
</feature>
<dbReference type="Proteomes" id="UP000859547">
    <property type="component" value="Unassembled WGS sequence"/>
</dbReference>
<dbReference type="AlphaFoldDB" id="A0A133MLC3"/>
<feature type="transmembrane region" description="Helical" evidence="6">
    <location>
        <begin position="96"/>
        <end position="117"/>
    </location>
</feature>
<dbReference type="PANTHER" id="PTHR30250:SF11">
    <property type="entry name" value="O-ANTIGEN TRANSPORTER-RELATED"/>
    <property type="match status" value="1"/>
</dbReference>
<evidence type="ECO:0000313" key="8">
    <source>
        <dbReference type="EMBL" id="KXA04843.1"/>
    </source>
</evidence>
<name>A0A133MLC3_CLOPF</name>
<dbReference type="PATRIC" id="fig|1502.174.peg.3188"/>
<keyword evidence="2" id="KW-1003">Cell membrane</keyword>
<evidence type="ECO:0000256" key="5">
    <source>
        <dbReference type="ARBA" id="ARBA00023136"/>
    </source>
</evidence>
<evidence type="ECO:0000256" key="3">
    <source>
        <dbReference type="ARBA" id="ARBA00022692"/>
    </source>
</evidence>
<dbReference type="Proteomes" id="UP000070646">
    <property type="component" value="Unassembled WGS sequence"/>
</dbReference>
<dbReference type="RefSeq" id="WP_060796935.1">
    <property type="nucleotide sequence ID" value="NZ_CABEEO010000004.1"/>
</dbReference>
<feature type="transmembrane region" description="Helical" evidence="6">
    <location>
        <begin position="377"/>
        <end position="395"/>
    </location>
</feature>
<evidence type="ECO:0000313" key="7">
    <source>
        <dbReference type="EMBL" id="HAT4308491.1"/>
    </source>
</evidence>
<keyword evidence="4 6" id="KW-1133">Transmembrane helix</keyword>
<organism evidence="8 10">
    <name type="scientific">Clostridium perfringens</name>
    <dbReference type="NCBI Taxonomy" id="1502"/>
    <lineage>
        <taxon>Bacteria</taxon>
        <taxon>Bacillati</taxon>
        <taxon>Bacillota</taxon>
        <taxon>Clostridia</taxon>
        <taxon>Eubacteriales</taxon>
        <taxon>Clostridiaceae</taxon>
        <taxon>Clostridium</taxon>
    </lineage>
</organism>
<comment type="caution">
    <text evidence="8">The sequence shown here is derived from an EMBL/GenBank/DDBJ whole genome shotgun (WGS) entry which is preliminary data.</text>
</comment>
<dbReference type="EMBL" id="JAENRE010000001">
    <property type="protein sequence ID" value="MBO3414937.1"/>
    <property type="molecule type" value="Genomic_DNA"/>
</dbReference>
<evidence type="ECO:0000256" key="1">
    <source>
        <dbReference type="ARBA" id="ARBA00004651"/>
    </source>
</evidence>
<proteinExistence type="predicted"/>
<keyword evidence="3 6" id="KW-0812">Transmembrane</keyword>
<feature type="transmembrane region" description="Helical" evidence="6">
    <location>
        <begin position="310"/>
        <end position="327"/>
    </location>
</feature>
<reference evidence="7" key="3">
    <citation type="submission" date="2020-07" db="EMBL/GenBank/DDBJ databases">
        <authorList>
            <consortium name="NCBI Pathogen Detection Project"/>
        </authorList>
    </citation>
    <scope>NUCLEOTIDE SEQUENCE</scope>
    <source>
        <strain evidence="7">C8</strain>
    </source>
</reference>
<evidence type="ECO:0000256" key="4">
    <source>
        <dbReference type="ARBA" id="ARBA00022989"/>
    </source>
</evidence>
<dbReference type="Pfam" id="PF01943">
    <property type="entry name" value="Polysacc_synt"/>
    <property type="match status" value="1"/>
</dbReference>
<dbReference type="PANTHER" id="PTHR30250">
    <property type="entry name" value="PST FAMILY PREDICTED COLANIC ACID TRANSPORTER"/>
    <property type="match status" value="1"/>
</dbReference>
<sequence length="431" mass="49910">MKNLINSFKNNKFLNNFIVLLTGEGVVSLIGMLSMMIIIKAIGLEFNGMILSIQTYCLLLNNIFGFKSFQALIKYVAVAFERKDNEKVKDYIYQSYALDIIAAILATFFSFVFLNIYGRFMDWNSHMIFYAKIFIWASIFQIQGTPIGILRTFNKFNYITYSNVLVAIVRLILYLMGILGKFNFNYYFYSEVILFILPNILINYLAYKALKEKKLTDFYKRKLIIDKGFFMFNFYSNISSTIDIPVGTLTTVIINKYLGYSQISIYKVFEKIGSIIGKLGSPLGQIIYPEMNERIAKKNYKSAKKMNDKLMYSIFALGTVIIVLAYFTHELWLGFFIPNYDEYVFSLMFYLVFVVFINGTVGVHSLFIALNYIKYTVPILLGVNVIYLIAIYFLVNNWGLNGVILALSLQAFVVVILKLVIMRKNNYREKI</sequence>
<dbReference type="GO" id="GO:0005886">
    <property type="term" value="C:plasma membrane"/>
    <property type="evidence" value="ECO:0007669"/>
    <property type="project" value="UniProtKB-SubCell"/>
</dbReference>
<dbReference type="InterPro" id="IPR002797">
    <property type="entry name" value="Polysacc_synth"/>
</dbReference>
<evidence type="ECO:0000313" key="10">
    <source>
        <dbReference type="Proteomes" id="UP000070646"/>
    </source>
</evidence>
<keyword evidence="5 6" id="KW-0472">Membrane</keyword>
<dbReference type="EMBL" id="DACTCB010000013">
    <property type="protein sequence ID" value="HAT4308491.1"/>
    <property type="molecule type" value="Genomic_DNA"/>
</dbReference>
<reference evidence="8 10" key="1">
    <citation type="submission" date="2016-01" db="EMBL/GenBank/DDBJ databases">
        <authorList>
            <person name="Oliw E.H."/>
        </authorList>
    </citation>
    <scope>NUCLEOTIDE SEQUENCE [LARGE SCALE GENOMIC DNA]</scope>
    <source>
        <strain evidence="8 10">MJR7757A</strain>
    </source>
</reference>
<evidence type="ECO:0000313" key="9">
    <source>
        <dbReference type="EMBL" id="MBO3414937.1"/>
    </source>
</evidence>
<evidence type="ECO:0000256" key="2">
    <source>
        <dbReference type="ARBA" id="ARBA00022475"/>
    </source>
</evidence>
<accession>A0A133MLC3</accession>
<dbReference type="EMBL" id="LRPU01000219">
    <property type="protein sequence ID" value="KXA04843.1"/>
    <property type="molecule type" value="Genomic_DNA"/>
</dbReference>
<protein>
    <submittedName>
        <fullName evidence="7">Oligosaccharide flippase family protein</fullName>
    </submittedName>
    <submittedName>
        <fullName evidence="8">Polysaccharide biosynthesis protein</fullName>
    </submittedName>
</protein>
<comment type="subcellular location">
    <subcellularLocation>
        <location evidence="1">Cell membrane</location>
        <topology evidence="1">Multi-pass membrane protein</topology>
    </subcellularLocation>
</comment>